<dbReference type="RefSeq" id="WP_281462899.1">
    <property type="nucleotide sequence ID" value="NZ_JASBAN010000001.1"/>
</dbReference>
<reference evidence="2" key="1">
    <citation type="submission" date="2023-05" db="EMBL/GenBank/DDBJ databases">
        <title>Whole genome sequence of Commensalibacter sp.</title>
        <authorList>
            <person name="Charoenyingcharoen P."/>
            <person name="Yukphan P."/>
        </authorList>
    </citation>
    <scope>NUCLEOTIDE SEQUENCE</scope>
    <source>
        <strain evidence="2">TBRC 10068</strain>
    </source>
</reference>
<dbReference type="EMBL" id="JASBAN010000001">
    <property type="protein sequence ID" value="MDI2113287.1"/>
    <property type="molecule type" value="Genomic_DNA"/>
</dbReference>
<accession>A0ABT6Q957</accession>
<keyword evidence="1" id="KW-0732">Signal</keyword>
<organism evidence="2 3">
    <name type="scientific">Commensalibacter nepenthis</name>
    <dbReference type="NCBI Taxonomy" id="3043872"/>
    <lineage>
        <taxon>Bacteria</taxon>
        <taxon>Pseudomonadati</taxon>
        <taxon>Pseudomonadota</taxon>
        <taxon>Alphaproteobacteria</taxon>
        <taxon>Acetobacterales</taxon>
        <taxon>Acetobacteraceae</taxon>
    </lineage>
</organism>
<protein>
    <submittedName>
        <fullName evidence="2">Uncharacterized protein</fullName>
    </submittedName>
</protein>
<proteinExistence type="predicted"/>
<evidence type="ECO:0000313" key="3">
    <source>
        <dbReference type="Proteomes" id="UP001431775"/>
    </source>
</evidence>
<comment type="caution">
    <text evidence="2">The sequence shown here is derived from an EMBL/GenBank/DDBJ whole genome shotgun (WGS) entry which is preliminary data.</text>
</comment>
<name>A0ABT6Q957_9PROT</name>
<sequence length="161" mass="17862">MITNSSLGIFFLLMISNIPSSFATAQQHTTAPPKHKHNAPQTIPKNVEKSIVSDPQITIYSAHKDKNNYVIALYTDRPGKALITYDSPTCQANSYGNTTINPKNKSEIEFTSTEDPLCKIALQKTNNNQLKITKETPACAAWHGDFCTFSSISLLTRIYPQ</sequence>
<keyword evidence="3" id="KW-1185">Reference proteome</keyword>
<dbReference type="Proteomes" id="UP001431775">
    <property type="component" value="Unassembled WGS sequence"/>
</dbReference>
<evidence type="ECO:0000256" key="1">
    <source>
        <dbReference type="SAM" id="SignalP"/>
    </source>
</evidence>
<gene>
    <name evidence="2" type="ORF">QJV33_08385</name>
</gene>
<feature type="signal peptide" evidence="1">
    <location>
        <begin position="1"/>
        <end position="25"/>
    </location>
</feature>
<feature type="chain" id="PRO_5047256268" evidence="1">
    <location>
        <begin position="26"/>
        <end position="161"/>
    </location>
</feature>
<evidence type="ECO:0000313" key="2">
    <source>
        <dbReference type="EMBL" id="MDI2113287.1"/>
    </source>
</evidence>